<comment type="caution">
    <text evidence="3">The sequence shown here is derived from an EMBL/GenBank/DDBJ whole genome shotgun (WGS) entry which is preliminary data.</text>
</comment>
<dbReference type="Pfam" id="PF04367">
    <property type="entry name" value="DUF502"/>
    <property type="match status" value="1"/>
</dbReference>
<keyword evidence="2" id="KW-0472">Membrane</keyword>
<feature type="region of interest" description="Disordered" evidence="1">
    <location>
        <begin position="196"/>
        <end position="239"/>
    </location>
</feature>
<feature type="transmembrane region" description="Helical" evidence="2">
    <location>
        <begin position="12"/>
        <end position="30"/>
    </location>
</feature>
<keyword evidence="2" id="KW-1133">Transmembrane helix</keyword>
<dbReference type="PANTHER" id="PTHR31876">
    <property type="entry name" value="COV-LIKE PROTEIN 1"/>
    <property type="match status" value="1"/>
</dbReference>
<keyword evidence="2" id="KW-0812">Transmembrane</keyword>
<evidence type="ECO:0000256" key="2">
    <source>
        <dbReference type="SAM" id="Phobius"/>
    </source>
</evidence>
<proteinExistence type="predicted"/>
<dbReference type="InterPro" id="IPR007462">
    <property type="entry name" value="COV1-like"/>
</dbReference>
<reference evidence="3 4" key="1">
    <citation type="submission" date="2019-12" db="EMBL/GenBank/DDBJ databases">
        <title>Isolation and characterization of three novel carbon monoxide-oxidizing members of Halobacteria from salione crusts and soils.</title>
        <authorList>
            <person name="Myers M.R."/>
            <person name="King G.M."/>
        </authorList>
    </citation>
    <scope>NUCLEOTIDE SEQUENCE [LARGE SCALE GENOMIC DNA]</scope>
    <source>
        <strain evidence="3 4">WSH3</strain>
    </source>
</reference>
<accession>A0A6B0T5X4</accession>
<sequence length="239" mass="25779">MASWKRDFASGLIILVPLLVTVVVLAWIYNRLTQVPIPVDNDPTRALLSIIIFILLVFSVGYLMRTAVGSVLERALDDLINQLPGLRVIYNASKMAVETALSGTGDLQAPVRLEVWDGLRMTAFKTGKTTTDGRDILFLPTAPNITSGFVIEVEEDRYEEIDDSVERALTRILSAGFGEQNDERGQRSVRDILDVGGESPAERAASNATLDSIEETAAERGAGDDTAQPGDSAEAGGDA</sequence>
<dbReference type="PANTHER" id="PTHR31876:SF26">
    <property type="entry name" value="PROTEIN LIKE COV 2"/>
    <property type="match status" value="1"/>
</dbReference>
<evidence type="ECO:0000313" key="3">
    <source>
        <dbReference type="EMBL" id="MXR51586.1"/>
    </source>
</evidence>
<evidence type="ECO:0000313" key="4">
    <source>
        <dbReference type="Proteomes" id="UP000466535"/>
    </source>
</evidence>
<organism evidence="3 4">
    <name type="scientific">Halovenus carboxidivorans</name>
    <dbReference type="NCBI Taxonomy" id="2692199"/>
    <lineage>
        <taxon>Archaea</taxon>
        <taxon>Methanobacteriati</taxon>
        <taxon>Methanobacteriota</taxon>
        <taxon>Stenosarchaea group</taxon>
        <taxon>Halobacteria</taxon>
        <taxon>Halobacteriales</taxon>
        <taxon>Haloarculaceae</taxon>
        <taxon>Halovenus</taxon>
    </lineage>
</organism>
<evidence type="ECO:0000256" key="1">
    <source>
        <dbReference type="SAM" id="MobiDB-lite"/>
    </source>
</evidence>
<protein>
    <submittedName>
        <fullName evidence="3">DUF502 domain-containing protein</fullName>
    </submittedName>
</protein>
<keyword evidence="4" id="KW-1185">Reference proteome</keyword>
<dbReference type="RefSeq" id="WP_159763735.1">
    <property type="nucleotide sequence ID" value="NZ_WUUT01000003.1"/>
</dbReference>
<dbReference type="AlphaFoldDB" id="A0A6B0T5X4"/>
<name>A0A6B0T5X4_9EURY</name>
<gene>
    <name evidence="3" type="ORF">GRX03_08215</name>
</gene>
<feature type="transmembrane region" description="Helical" evidence="2">
    <location>
        <begin position="46"/>
        <end position="64"/>
    </location>
</feature>
<dbReference type="Proteomes" id="UP000466535">
    <property type="component" value="Unassembled WGS sequence"/>
</dbReference>
<dbReference type="OrthoDB" id="156682at2157"/>
<dbReference type="EMBL" id="WUUT01000003">
    <property type="protein sequence ID" value="MXR51586.1"/>
    <property type="molecule type" value="Genomic_DNA"/>
</dbReference>